<keyword evidence="5" id="KW-0808">Transferase</keyword>
<proteinExistence type="predicted"/>
<dbReference type="Gene3D" id="3.30.565.10">
    <property type="entry name" value="Histidine kinase-like ATPase, C-terminal domain"/>
    <property type="match status" value="1"/>
</dbReference>
<protein>
    <recommendedName>
        <fullName evidence="3">histidine kinase</fullName>
        <ecNumber evidence="3">2.7.13.3</ecNumber>
    </recommendedName>
</protein>
<dbReference type="CDD" id="cd00075">
    <property type="entry name" value="HATPase"/>
    <property type="match status" value="1"/>
</dbReference>
<keyword evidence="4" id="KW-0597">Phosphoprotein</keyword>
<evidence type="ECO:0000256" key="1">
    <source>
        <dbReference type="ARBA" id="ARBA00000085"/>
    </source>
</evidence>
<dbReference type="RefSeq" id="WP_205143408.1">
    <property type="nucleotide sequence ID" value="NZ_JAFBDN010000005.1"/>
</dbReference>
<reference evidence="10" key="1">
    <citation type="submission" date="2021-04" db="EMBL/GenBank/DDBJ databases">
        <title>Taxonomic assessment of Weissella genus.</title>
        <authorList>
            <person name="Fanelli F."/>
            <person name="Chieffi D."/>
            <person name="Dell'Aquila A."/>
            <person name="Gyu-Sung C."/>
            <person name="Franz C.M.A.P."/>
            <person name="Fusco V."/>
        </authorList>
    </citation>
    <scope>NUCLEOTIDE SEQUENCE</scope>
    <source>
        <strain evidence="10">LMG 25373</strain>
    </source>
</reference>
<feature type="domain" description="Histidine kinase" evidence="9">
    <location>
        <begin position="210"/>
        <end position="427"/>
    </location>
</feature>
<accession>A0ABT0VJJ5</accession>
<dbReference type="PANTHER" id="PTHR45453:SF1">
    <property type="entry name" value="PHOSPHATE REGULON SENSOR PROTEIN PHOR"/>
    <property type="match status" value="1"/>
</dbReference>
<organism evidence="10 11">
    <name type="scientific">Periweissella beninensis</name>
    <dbReference type="NCBI Taxonomy" id="504936"/>
    <lineage>
        <taxon>Bacteria</taxon>
        <taxon>Bacillati</taxon>
        <taxon>Bacillota</taxon>
        <taxon>Bacilli</taxon>
        <taxon>Lactobacillales</taxon>
        <taxon>Lactobacillaceae</taxon>
        <taxon>Periweissella</taxon>
    </lineage>
</organism>
<dbReference type="Gene3D" id="1.10.287.130">
    <property type="match status" value="1"/>
</dbReference>
<comment type="catalytic activity">
    <reaction evidence="1">
        <text>ATP + protein L-histidine = ADP + protein N-phospho-L-histidine.</text>
        <dbReference type="EC" id="2.7.13.3"/>
    </reaction>
</comment>
<name>A0ABT0VJJ5_9LACO</name>
<keyword evidence="8" id="KW-1133">Transmembrane helix</keyword>
<evidence type="ECO:0000256" key="2">
    <source>
        <dbReference type="ARBA" id="ARBA00004370"/>
    </source>
</evidence>
<keyword evidence="6 10" id="KW-0418">Kinase</keyword>
<dbReference type="EC" id="2.7.13.3" evidence="3"/>
<dbReference type="CDD" id="cd00082">
    <property type="entry name" value="HisKA"/>
    <property type="match status" value="1"/>
</dbReference>
<keyword evidence="7" id="KW-0902">Two-component regulatory system</keyword>
<evidence type="ECO:0000256" key="4">
    <source>
        <dbReference type="ARBA" id="ARBA00022553"/>
    </source>
</evidence>
<dbReference type="EMBL" id="JAGMVS010000073">
    <property type="protein sequence ID" value="MCM2437998.1"/>
    <property type="molecule type" value="Genomic_DNA"/>
</dbReference>
<dbReference type="Proteomes" id="UP001057481">
    <property type="component" value="Unassembled WGS sequence"/>
</dbReference>
<dbReference type="PRINTS" id="PR00344">
    <property type="entry name" value="BCTRLSENSOR"/>
</dbReference>
<dbReference type="PROSITE" id="PS50109">
    <property type="entry name" value="HIS_KIN"/>
    <property type="match status" value="1"/>
</dbReference>
<keyword evidence="8" id="KW-0812">Transmembrane</keyword>
<dbReference type="InterPro" id="IPR050351">
    <property type="entry name" value="BphY/WalK/GraS-like"/>
</dbReference>
<evidence type="ECO:0000256" key="3">
    <source>
        <dbReference type="ARBA" id="ARBA00012438"/>
    </source>
</evidence>
<evidence type="ECO:0000256" key="7">
    <source>
        <dbReference type="ARBA" id="ARBA00023012"/>
    </source>
</evidence>
<comment type="subcellular location">
    <subcellularLocation>
        <location evidence="2">Membrane</location>
    </subcellularLocation>
</comment>
<evidence type="ECO:0000259" key="9">
    <source>
        <dbReference type="PROSITE" id="PS50109"/>
    </source>
</evidence>
<dbReference type="InterPro" id="IPR004358">
    <property type="entry name" value="Sig_transdc_His_kin-like_C"/>
</dbReference>
<dbReference type="InterPro" id="IPR005467">
    <property type="entry name" value="His_kinase_dom"/>
</dbReference>
<dbReference type="InterPro" id="IPR036097">
    <property type="entry name" value="HisK_dim/P_sf"/>
</dbReference>
<comment type="caution">
    <text evidence="10">The sequence shown here is derived from an EMBL/GenBank/DDBJ whole genome shotgun (WGS) entry which is preliminary data.</text>
</comment>
<dbReference type="PANTHER" id="PTHR45453">
    <property type="entry name" value="PHOSPHATE REGULON SENSOR PROTEIN PHOR"/>
    <property type="match status" value="1"/>
</dbReference>
<evidence type="ECO:0000256" key="6">
    <source>
        <dbReference type="ARBA" id="ARBA00022777"/>
    </source>
</evidence>
<evidence type="ECO:0000256" key="8">
    <source>
        <dbReference type="SAM" id="Phobius"/>
    </source>
</evidence>
<evidence type="ECO:0000313" key="11">
    <source>
        <dbReference type="Proteomes" id="UP001057481"/>
    </source>
</evidence>
<dbReference type="InterPro" id="IPR003661">
    <property type="entry name" value="HisK_dim/P_dom"/>
</dbReference>
<dbReference type="SMART" id="SM00387">
    <property type="entry name" value="HATPase_c"/>
    <property type="match status" value="1"/>
</dbReference>
<dbReference type="Pfam" id="PF02518">
    <property type="entry name" value="HATPase_c"/>
    <property type="match status" value="1"/>
</dbReference>
<dbReference type="InterPro" id="IPR036890">
    <property type="entry name" value="HATPase_C_sf"/>
</dbReference>
<evidence type="ECO:0000256" key="5">
    <source>
        <dbReference type="ARBA" id="ARBA00022679"/>
    </source>
</evidence>
<keyword evidence="11" id="KW-1185">Reference proteome</keyword>
<sequence>MNEIVTKKQRLKMFLTEAFSFSLIFAILGVIIFWTFQHTLFSSVNQNLEHQASQVKKNGMIPNPGDFKTMTLLFNKSGEIVNYTALGDRGTTLSKIQLKTNQLNVMQTIDLSNGVSFKTMLIKLPKQQSQTNQNIQGDQGQKNSGDIPKYALLMENITAEKQSVSSFLKVLLVSFFVFAVLAITISWWLVKRNMQPVLKSWQQQQDFVDSAAHELKTPLTIIQNKLELLLTKPNAKIKDEYDPIILSLSEIRRLTSLSADLLTLAKANSNMTVINTENIDISSFLAKIVEPYQEIAQLDNKKFTIDLLASGKIILDPQRIHQLLVILLDNALKYTDENAQIEVKSEIVNRQLVIEVTDNGRGISEKGKQHVFDRFYRDDKSGARETGGTGLGLAIAKWIVDMHKGKISVHDAFPHGSKFIVNLPIKNKI</sequence>
<gene>
    <name evidence="10" type="ORF">KAK10_08775</name>
</gene>
<dbReference type="SUPFAM" id="SSF55874">
    <property type="entry name" value="ATPase domain of HSP90 chaperone/DNA topoisomerase II/histidine kinase"/>
    <property type="match status" value="1"/>
</dbReference>
<dbReference type="InterPro" id="IPR003594">
    <property type="entry name" value="HATPase_dom"/>
</dbReference>
<keyword evidence="8" id="KW-0472">Membrane</keyword>
<feature type="transmembrane region" description="Helical" evidence="8">
    <location>
        <begin position="14"/>
        <end position="36"/>
    </location>
</feature>
<evidence type="ECO:0000313" key="10">
    <source>
        <dbReference type="EMBL" id="MCM2437998.1"/>
    </source>
</evidence>
<dbReference type="GO" id="GO:0016301">
    <property type="term" value="F:kinase activity"/>
    <property type="evidence" value="ECO:0007669"/>
    <property type="project" value="UniProtKB-KW"/>
</dbReference>
<feature type="transmembrane region" description="Helical" evidence="8">
    <location>
        <begin position="170"/>
        <end position="190"/>
    </location>
</feature>
<dbReference type="Pfam" id="PF00512">
    <property type="entry name" value="HisKA"/>
    <property type="match status" value="1"/>
</dbReference>
<dbReference type="SMART" id="SM00388">
    <property type="entry name" value="HisKA"/>
    <property type="match status" value="1"/>
</dbReference>
<dbReference type="SUPFAM" id="SSF47384">
    <property type="entry name" value="Homodimeric domain of signal transducing histidine kinase"/>
    <property type="match status" value="1"/>
</dbReference>